<name>A0AAD5Y997_9FUNG</name>
<dbReference type="EMBL" id="JADGKB010000021">
    <property type="protein sequence ID" value="KAJ3259076.1"/>
    <property type="molecule type" value="Genomic_DNA"/>
</dbReference>
<proteinExistence type="predicted"/>
<organism evidence="2 3">
    <name type="scientific">Boothiomyces macroporosus</name>
    <dbReference type="NCBI Taxonomy" id="261099"/>
    <lineage>
        <taxon>Eukaryota</taxon>
        <taxon>Fungi</taxon>
        <taxon>Fungi incertae sedis</taxon>
        <taxon>Chytridiomycota</taxon>
        <taxon>Chytridiomycota incertae sedis</taxon>
        <taxon>Chytridiomycetes</taxon>
        <taxon>Rhizophydiales</taxon>
        <taxon>Terramycetaceae</taxon>
        <taxon>Boothiomyces</taxon>
    </lineage>
</organism>
<reference evidence="2" key="1">
    <citation type="submission" date="2020-05" db="EMBL/GenBank/DDBJ databases">
        <title>Phylogenomic resolution of chytrid fungi.</title>
        <authorList>
            <person name="Stajich J.E."/>
            <person name="Amses K."/>
            <person name="Simmons R."/>
            <person name="Seto K."/>
            <person name="Myers J."/>
            <person name="Bonds A."/>
            <person name="Quandt C.A."/>
            <person name="Barry K."/>
            <person name="Liu P."/>
            <person name="Grigoriev I."/>
            <person name="Longcore J.E."/>
            <person name="James T.Y."/>
        </authorList>
    </citation>
    <scope>NUCLEOTIDE SEQUENCE</scope>
    <source>
        <strain evidence="2">PLAUS21</strain>
    </source>
</reference>
<accession>A0AAD5Y997</accession>
<feature type="region of interest" description="Disordered" evidence="1">
    <location>
        <begin position="28"/>
        <end position="49"/>
    </location>
</feature>
<gene>
    <name evidence="2" type="ORF">HK103_002963</name>
</gene>
<evidence type="ECO:0000256" key="1">
    <source>
        <dbReference type="SAM" id="MobiDB-lite"/>
    </source>
</evidence>
<comment type="caution">
    <text evidence="2">The sequence shown here is derived from an EMBL/GenBank/DDBJ whole genome shotgun (WGS) entry which is preliminary data.</text>
</comment>
<dbReference type="AlphaFoldDB" id="A0AAD5Y997"/>
<keyword evidence="3" id="KW-1185">Reference proteome</keyword>
<dbReference type="Proteomes" id="UP001210925">
    <property type="component" value="Unassembled WGS sequence"/>
</dbReference>
<protein>
    <submittedName>
        <fullName evidence="2">Uncharacterized protein</fullName>
    </submittedName>
</protein>
<evidence type="ECO:0000313" key="2">
    <source>
        <dbReference type="EMBL" id="KAJ3259076.1"/>
    </source>
</evidence>
<sequence>MTSEIEVKEFNGFVYKRKKIPKVEAVKDETSTIESIQDDSMQEESIQQAEPSIISSIEAEETFQTESEFLDTVVLDDSIDMSSILEQDILPDIESILMKPKRKRSSIYSKPSIPESIDPSNYHKLINPDLPELVKLKQLFIWLIKSKSKSFPNPVNFNPNSTDPIIKAIQQDLLGFEFDFKNELSPNPKNEELKDRIMLFKTQIDRYDQEISDWNSLLTHYTNLNAEQKQQPPQLFINTDLDLYKPDIKDSFKKQYYSDLHQLHLLKTKSKAVMKQLDDVKSKLLKNDEKVDAKDVLQMLSL</sequence>
<evidence type="ECO:0000313" key="3">
    <source>
        <dbReference type="Proteomes" id="UP001210925"/>
    </source>
</evidence>